<comment type="caution">
    <text evidence="3">The sequence shown here is derived from an EMBL/GenBank/DDBJ whole genome shotgun (WGS) entry which is preliminary data.</text>
</comment>
<dbReference type="GO" id="GO:0060828">
    <property type="term" value="P:regulation of canonical Wnt signaling pathway"/>
    <property type="evidence" value="ECO:0007669"/>
    <property type="project" value="InterPro"/>
</dbReference>
<organism evidence="3 4">
    <name type="scientific">Polypedilum vanderplanki</name>
    <name type="common">Sleeping chironomid midge</name>
    <dbReference type="NCBI Taxonomy" id="319348"/>
    <lineage>
        <taxon>Eukaryota</taxon>
        <taxon>Metazoa</taxon>
        <taxon>Ecdysozoa</taxon>
        <taxon>Arthropoda</taxon>
        <taxon>Hexapoda</taxon>
        <taxon>Insecta</taxon>
        <taxon>Pterygota</taxon>
        <taxon>Neoptera</taxon>
        <taxon>Endopterygota</taxon>
        <taxon>Diptera</taxon>
        <taxon>Nematocera</taxon>
        <taxon>Chironomoidea</taxon>
        <taxon>Chironomidae</taxon>
        <taxon>Chironominae</taxon>
        <taxon>Polypedilum</taxon>
        <taxon>Polypedilum</taxon>
    </lineage>
</organism>
<evidence type="ECO:0000313" key="3">
    <source>
        <dbReference type="EMBL" id="KAG5670915.1"/>
    </source>
</evidence>
<reference evidence="3" key="1">
    <citation type="submission" date="2021-03" db="EMBL/GenBank/DDBJ databases">
        <title>Chromosome level genome of the anhydrobiotic midge Polypedilum vanderplanki.</title>
        <authorList>
            <person name="Yoshida Y."/>
            <person name="Kikawada T."/>
            <person name="Gusev O."/>
        </authorList>
    </citation>
    <scope>NUCLEOTIDE SEQUENCE</scope>
    <source>
        <strain evidence="3">NIAS01</strain>
        <tissue evidence="3">Whole body or cell culture</tissue>
    </source>
</reference>
<dbReference type="GO" id="GO:0019207">
    <property type="term" value="F:kinase regulator activity"/>
    <property type="evidence" value="ECO:0007669"/>
    <property type="project" value="TreeGrafter"/>
</dbReference>
<dbReference type="Pfam" id="PF05303">
    <property type="entry name" value="GSKIP_dom"/>
    <property type="match status" value="1"/>
</dbReference>
<name>A0A9J6BNA6_POLVA</name>
<dbReference type="InterPro" id="IPR007967">
    <property type="entry name" value="GSKIP_dom"/>
</dbReference>
<dbReference type="PANTHER" id="PTHR12490">
    <property type="entry name" value="GSK3B-INTERACTING PROTEIN"/>
    <property type="match status" value="1"/>
</dbReference>
<dbReference type="GO" id="GO:0051018">
    <property type="term" value="F:protein kinase A binding"/>
    <property type="evidence" value="ECO:0007669"/>
    <property type="project" value="TreeGrafter"/>
</dbReference>
<evidence type="ECO:0000313" key="4">
    <source>
        <dbReference type="Proteomes" id="UP001107558"/>
    </source>
</evidence>
<protein>
    <recommendedName>
        <fullName evidence="2">GSKIP domain-containing protein</fullName>
    </recommendedName>
</protein>
<keyword evidence="4" id="KW-1185">Reference proteome</keyword>
<dbReference type="GO" id="GO:0005737">
    <property type="term" value="C:cytoplasm"/>
    <property type="evidence" value="ECO:0007669"/>
    <property type="project" value="TreeGrafter"/>
</dbReference>
<dbReference type="EMBL" id="JADBJN010000003">
    <property type="protein sequence ID" value="KAG5670915.1"/>
    <property type="molecule type" value="Genomic_DNA"/>
</dbReference>
<dbReference type="Gene3D" id="3.30.2280.10">
    <property type="entry name" value="Hypothetical protein (hspc210)"/>
    <property type="match status" value="1"/>
</dbReference>
<sequence>MEDIIDWTQEANAVINDVKKHVKTIEISDKLISDGSNIFLNVTLLEGKTMTVLLDNNGFHIVSLEHNSIDEETSETTYETIYALLQAHSEQFINSFGNALVSALEKEVK</sequence>
<proteinExistence type="inferred from homology"/>
<dbReference type="InterPro" id="IPR037395">
    <property type="entry name" value="GSKIP"/>
</dbReference>
<feature type="domain" description="GSKIP" evidence="2">
    <location>
        <begin position="8"/>
        <end position="106"/>
    </location>
</feature>
<dbReference type="SUPFAM" id="SSF103107">
    <property type="entry name" value="Hypothetical protein c14orf129, hspc210"/>
    <property type="match status" value="1"/>
</dbReference>
<dbReference type="OrthoDB" id="5804279at2759"/>
<gene>
    <name evidence="3" type="ORF">PVAND_001144</name>
</gene>
<dbReference type="InterPro" id="IPR023231">
    <property type="entry name" value="GSKIP_dom_sf"/>
</dbReference>
<comment type="similarity">
    <text evidence="1">Belongs to the GSKIP family.</text>
</comment>
<accession>A0A9J6BNA6</accession>
<dbReference type="PANTHER" id="PTHR12490:SF4">
    <property type="entry name" value="GSK3B-INTERACTING PROTEIN"/>
    <property type="match status" value="1"/>
</dbReference>
<evidence type="ECO:0000259" key="2">
    <source>
        <dbReference type="Pfam" id="PF05303"/>
    </source>
</evidence>
<dbReference type="Proteomes" id="UP001107558">
    <property type="component" value="Chromosome 3"/>
</dbReference>
<evidence type="ECO:0000256" key="1">
    <source>
        <dbReference type="ARBA" id="ARBA00009571"/>
    </source>
</evidence>
<dbReference type="AlphaFoldDB" id="A0A9J6BNA6"/>